<dbReference type="OrthoDB" id="2162691at2759"/>
<gene>
    <name evidence="1" type="ORF">PR002_g21513</name>
</gene>
<evidence type="ECO:0000313" key="1">
    <source>
        <dbReference type="EMBL" id="KAE8989237.1"/>
    </source>
</evidence>
<organism evidence="1 2">
    <name type="scientific">Phytophthora rubi</name>
    <dbReference type="NCBI Taxonomy" id="129364"/>
    <lineage>
        <taxon>Eukaryota</taxon>
        <taxon>Sar</taxon>
        <taxon>Stramenopiles</taxon>
        <taxon>Oomycota</taxon>
        <taxon>Peronosporomycetes</taxon>
        <taxon>Peronosporales</taxon>
        <taxon>Peronosporaceae</taxon>
        <taxon>Phytophthora</taxon>
    </lineage>
</organism>
<accession>A0A6A3J633</accession>
<reference evidence="1 2" key="1">
    <citation type="submission" date="2018-09" db="EMBL/GenBank/DDBJ databases">
        <title>Genomic investigation of the strawberry pathogen Phytophthora fragariae indicates pathogenicity is determined by transcriptional variation in three key races.</title>
        <authorList>
            <person name="Adams T.M."/>
            <person name="Armitage A.D."/>
            <person name="Sobczyk M.K."/>
            <person name="Bates H.J."/>
            <person name="Dunwell J.M."/>
            <person name="Nellist C.F."/>
            <person name="Harrison R.J."/>
        </authorList>
    </citation>
    <scope>NUCLEOTIDE SEQUENCE [LARGE SCALE GENOMIC DNA]</scope>
    <source>
        <strain evidence="1 2">SCRP324</strain>
    </source>
</reference>
<dbReference type="AlphaFoldDB" id="A0A6A3J633"/>
<comment type="caution">
    <text evidence="1">The sequence shown here is derived from an EMBL/GenBank/DDBJ whole genome shotgun (WGS) entry which is preliminary data.</text>
</comment>
<name>A0A6A3J633_9STRA</name>
<evidence type="ECO:0000313" key="2">
    <source>
        <dbReference type="Proteomes" id="UP000435112"/>
    </source>
</evidence>
<protein>
    <submittedName>
        <fullName evidence="1">Uncharacterized protein</fullName>
    </submittedName>
</protein>
<dbReference type="Proteomes" id="UP000435112">
    <property type="component" value="Unassembled WGS sequence"/>
</dbReference>
<dbReference type="EMBL" id="QXFU01002183">
    <property type="protein sequence ID" value="KAE8989237.1"/>
    <property type="molecule type" value="Genomic_DNA"/>
</dbReference>
<proteinExistence type="predicted"/>
<sequence length="98" mass="10688">MLRPAAGNGSINFFAALVQQSRTTASRSNDELSLTTTCDDRAPRANLPMDKDFLPLDSPMQDEVDLKQEQEHMRNQVICMITVLPGLIPTSSGPSGLN</sequence>